<gene>
    <name evidence="1" type="ORF">H0241_10190</name>
</gene>
<dbReference type="Proteomes" id="UP000558284">
    <property type="component" value="Unassembled WGS sequence"/>
</dbReference>
<evidence type="ECO:0000313" key="2">
    <source>
        <dbReference type="Proteomes" id="UP000558284"/>
    </source>
</evidence>
<dbReference type="RefSeq" id="WP_181057269.1">
    <property type="nucleotide sequence ID" value="NZ_JACDTY010000003.1"/>
</dbReference>
<protein>
    <submittedName>
        <fullName evidence="1">Uncharacterized protein</fullName>
    </submittedName>
</protein>
<reference evidence="1 2" key="1">
    <citation type="submission" date="2020-07" db="EMBL/GenBank/DDBJ databases">
        <title>Definition of the novel symbiovar canariense within Mesorhizobium novociceri, a new species of genus Mesorhizobium nodulating Cicer canariense in the Caldera de Taburiente National Park (La Palma, Canary Islands).</title>
        <authorList>
            <person name="Leon-Barrios M."/>
            <person name="Perez-Yepez J."/>
            <person name="Flores-Felix J.D."/>
            <person name="Ramirez-Baena M.H."/>
            <person name="Pulido-Suarez L."/>
            <person name="Igual J.M."/>
            <person name="Velazquez E."/>
            <person name="Peix A."/>
        </authorList>
    </citation>
    <scope>NUCLEOTIDE SEQUENCE [LARGE SCALE GENOMIC DNA]</scope>
    <source>
        <strain evidence="1 2">CCANP35</strain>
    </source>
</reference>
<dbReference type="AlphaFoldDB" id="A0A838B4C7"/>
<keyword evidence="2" id="KW-1185">Reference proteome</keyword>
<comment type="caution">
    <text evidence="1">The sequence shown here is derived from an EMBL/GenBank/DDBJ whole genome shotgun (WGS) entry which is preliminary data.</text>
</comment>
<proteinExistence type="predicted"/>
<evidence type="ECO:0000313" key="1">
    <source>
        <dbReference type="EMBL" id="MBA1140624.1"/>
    </source>
</evidence>
<sequence>MQELLRKRRVRFHQNVKDSNRLSYTLRGIDRRKAIDLNQRIQGDIFDINVDISPNQGRDLWEKWRE</sequence>
<organism evidence="1 2">
    <name type="scientific">Mesorhizobium neociceri</name>
    <dbReference type="NCBI Taxonomy" id="1307853"/>
    <lineage>
        <taxon>Bacteria</taxon>
        <taxon>Pseudomonadati</taxon>
        <taxon>Pseudomonadota</taxon>
        <taxon>Alphaproteobacteria</taxon>
        <taxon>Hyphomicrobiales</taxon>
        <taxon>Phyllobacteriaceae</taxon>
        <taxon>Mesorhizobium</taxon>
    </lineage>
</organism>
<dbReference type="EMBL" id="JACDTY010000003">
    <property type="protein sequence ID" value="MBA1140624.1"/>
    <property type="molecule type" value="Genomic_DNA"/>
</dbReference>
<name>A0A838B4C7_9HYPH</name>
<accession>A0A838B4C7</accession>